<dbReference type="NCBIfam" id="TIGR00787">
    <property type="entry name" value="dctP"/>
    <property type="match status" value="1"/>
</dbReference>
<proteinExistence type="inferred from homology"/>
<dbReference type="InterPro" id="IPR018389">
    <property type="entry name" value="DctP_fam"/>
</dbReference>
<evidence type="ECO:0000256" key="1">
    <source>
        <dbReference type="ARBA" id="ARBA00004196"/>
    </source>
</evidence>
<dbReference type="PROSITE" id="PS51318">
    <property type="entry name" value="TAT"/>
    <property type="match status" value="1"/>
</dbReference>
<dbReference type="Gene3D" id="3.40.190.170">
    <property type="entry name" value="Bacterial extracellular solute-binding protein, family 7"/>
    <property type="match status" value="1"/>
</dbReference>
<evidence type="ECO:0000256" key="3">
    <source>
        <dbReference type="ARBA" id="ARBA00022448"/>
    </source>
</evidence>
<protein>
    <submittedName>
        <fullName evidence="5">TRAP transporter substrate-binding protein</fullName>
    </submittedName>
</protein>
<dbReference type="PIRSF" id="PIRSF006470">
    <property type="entry name" value="DctB"/>
    <property type="match status" value="1"/>
</dbReference>
<evidence type="ECO:0000256" key="4">
    <source>
        <dbReference type="ARBA" id="ARBA00022729"/>
    </source>
</evidence>
<dbReference type="Pfam" id="PF03480">
    <property type="entry name" value="DctP"/>
    <property type="match status" value="1"/>
</dbReference>
<dbReference type="EMBL" id="VDUZ01000020">
    <property type="protein sequence ID" value="TXL74172.1"/>
    <property type="molecule type" value="Genomic_DNA"/>
</dbReference>
<keyword evidence="6" id="KW-1185">Reference proteome</keyword>
<dbReference type="OrthoDB" id="7375081at2"/>
<dbReference type="InterPro" id="IPR038404">
    <property type="entry name" value="TRAP_DctP_sf"/>
</dbReference>
<dbReference type="Proteomes" id="UP000321638">
    <property type="component" value="Unassembled WGS sequence"/>
</dbReference>
<dbReference type="CDD" id="cd13603">
    <property type="entry name" value="PBP2_TRAP_Siap_TeaA_like"/>
    <property type="match status" value="1"/>
</dbReference>
<organism evidence="5 6">
    <name type="scientific">Vineibacter terrae</name>
    <dbReference type="NCBI Taxonomy" id="2586908"/>
    <lineage>
        <taxon>Bacteria</taxon>
        <taxon>Pseudomonadati</taxon>
        <taxon>Pseudomonadota</taxon>
        <taxon>Alphaproteobacteria</taxon>
        <taxon>Hyphomicrobiales</taxon>
        <taxon>Vineibacter</taxon>
    </lineage>
</organism>
<dbReference type="RefSeq" id="WP_147848420.1">
    <property type="nucleotide sequence ID" value="NZ_VDUZ01000020.1"/>
</dbReference>
<name>A0A5C8PK00_9HYPH</name>
<dbReference type="NCBIfam" id="NF037995">
    <property type="entry name" value="TRAP_S1"/>
    <property type="match status" value="1"/>
</dbReference>
<evidence type="ECO:0000256" key="2">
    <source>
        <dbReference type="ARBA" id="ARBA00009023"/>
    </source>
</evidence>
<reference evidence="5 6" key="1">
    <citation type="submission" date="2019-06" db="EMBL/GenBank/DDBJ databases">
        <title>New taxonomy in bacterial strain CC-CFT640, isolated from vineyard.</title>
        <authorList>
            <person name="Lin S.-Y."/>
            <person name="Tsai C.-F."/>
            <person name="Young C.-C."/>
        </authorList>
    </citation>
    <scope>NUCLEOTIDE SEQUENCE [LARGE SCALE GENOMIC DNA]</scope>
    <source>
        <strain evidence="5 6">CC-CFT640</strain>
    </source>
</reference>
<evidence type="ECO:0000313" key="5">
    <source>
        <dbReference type="EMBL" id="TXL74172.1"/>
    </source>
</evidence>
<evidence type="ECO:0000313" key="6">
    <source>
        <dbReference type="Proteomes" id="UP000321638"/>
    </source>
</evidence>
<accession>A0A5C8PK00</accession>
<comment type="similarity">
    <text evidence="2">Belongs to the bacterial solute-binding protein 7 family.</text>
</comment>
<dbReference type="InterPro" id="IPR006311">
    <property type="entry name" value="TAT_signal"/>
</dbReference>
<comment type="caution">
    <text evidence="5">The sequence shown here is derived from an EMBL/GenBank/DDBJ whole genome shotgun (WGS) entry which is preliminary data.</text>
</comment>
<dbReference type="GO" id="GO:0055085">
    <property type="term" value="P:transmembrane transport"/>
    <property type="evidence" value="ECO:0007669"/>
    <property type="project" value="InterPro"/>
</dbReference>
<comment type="subcellular location">
    <subcellularLocation>
        <location evidence="1">Cell envelope</location>
    </subcellularLocation>
</comment>
<dbReference type="GO" id="GO:0030288">
    <property type="term" value="C:outer membrane-bounded periplasmic space"/>
    <property type="evidence" value="ECO:0007669"/>
    <property type="project" value="InterPro"/>
</dbReference>
<sequence length="343" mass="37600">MSSMRADVSAVRRRRVLGGSLAGMAGILATGQAPVLAQAQPKKLVMAHINAVPESAAIAFAWMADEVGKRSNGELAMEFHGSTLLSKELEIMNAVKAGNIAIGNPAGAAATVFPEMGVFLVPYLVRSYDHAYKMFNGAIGDKLDQSFQDKYKLKVLCFFDYGFRHFWTTRKPIVEPRDLRGAKIRVQQAKVFGDTINGLGGNAVPMAWGEVISAAKQGVIDGGDLPIVNQLALKIYEVSKYCSMTFHNYGPTVNVMNLEIWNGLADAHKKLMLDLSREAQARIRELTETVDNFDKAKELLGAKGMTVVQGNVEAFRKVAQERIWPAYKTQYGALWDEIDAVKA</sequence>
<keyword evidence="4" id="KW-0732">Signal</keyword>
<dbReference type="AlphaFoldDB" id="A0A5C8PK00"/>
<dbReference type="PANTHER" id="PTHR33376:SF4">
    <property type="entry name" value="SIALIC ACID-BINDING PERIPLASMIC PROTEIN SIAP"/>
    <property type="match status" value="1"/>
</dbReference>
<dbReference type="InterPro" id="IPR004682">
    <property type="entry name" value="TRAP_DctP"/>
</dbReference>
<dbReference type="PANTHER" id="PTHR33376">
    <property type="match status" value="1"/>
</dbReference>
<gene>
    <name evidence="5" type="ORF">FHP25_18415</name>
</gene>
<keyword evidence="3" id="KW-0813">Transport</keyword>